<dbReference type="eggNOG" id="COG4191">
    <property type="taxonomic scope" value="Bacteria"/>
</dbReference>
<dbReference type="PRINTS" id="PR00344">
    <property type="entry name" value="BCTRLSENSOR"/>
</dbReference>
<dbReference type="NCBIfam" id="TIGR00229">
    <property type="entry name" value="sensory_box"/>
    <property type="match status" value="1"/>
</dbReference>
<dbReference type="SMART" id="SM00387">
    <property type="entry name" value="HATPase_c"/>
    <property type="match status" value="1"/>
</dbReference>
<dbReference type="GO" id="GO:0000155">
    <property type="term" value="F:phosphorelay sensor kinase activity"/>
    <property type="evidence" value="ECO:0007669"/>
    <property type="project" value="InterPro"/>
</dbReference>
<reference evidence="15" key="1">
    <citation type="submission" date="2010-02" db="EMBL/GenBank/DDBJ databases">
        <title>Complete sequence of Desulfurivibrio alkaliphilus AHT2.</title>
        <authorList>
            <consortium name="US DOE Joint Genome Institute"/>
            <person name="Pitluck S."/>
            <person name="Chertkov O."/>
            <person name="Detter J.C."/>
            <person name="Han C."/>
            <person name="Tapia R."/>
            <person name="Larimer F."/>
            <person name="Land M."/>
            <person name="Hauser L."/>
            <person name="Kyrpides N."/>
            <person name="Mikhailova N."/>
            <person name="Sorokin D.Y."/>
            <person name="Muyzer G."/>
            <person name="Woyke T."/>
        </authorList>
    </citation>
    <scope>NUCLEOTIDE SEQUENCE [LARGE SCALE GENOMIC DNA]</scope>
    <source>
        <strain evidence="15">DSM 19089 / UNIQEM U267 / AHT2</strain>
    </source>
</reference>
<evidence type="ECO:0000256" key="4">
    <source>
        <dbReference type="ARBA" id="ARBA00022679"/>
    </source>
</evidence>
<dbReference type="eggNOG" id="COG0834">
    <property type="taxonomic scope" value="Bacteria"/>
</dbReference>
<dbReference type="RefSeq" id="WP_013162885.1">
    <property type="nucleotide sequence ID" value="NC_014216.1"/>
</dbReference>
<dbReference type="InterPro" id="IPR004358">
    <property type="entry name" value="Sig_transdc_His_kin-like_C"/>
</dbReference>
<dbReference type="SUPFAM" id="SSF52172">
    <property type="entry name" value="CheY-like"/>
    <property type="match status" value="1"/>
</dbReference>
<dbReference type="PROSITE" id="PS50113">
    <property type="entry name" value="PAC"/>
    <property type="match status" value="1"/>
</dbReference>
<dbReference type="STRING" id="589865.DaAHT2_0648"/>
<evidence type="ECO:0000256" key="7">
    <source>
        <dbReference type="ARBA" id="ARBA00022840"/>
    </source>
</evidence>
<dbReference type="SUPFAM" id="SSF55785">
    <property type="entry name" value="PYP-like sensor domain (PAS domain)"/>
    <property type="match status" value="1"/>
</dbReference>
<dbReference type="PROSITE" id="PS50110">
    <property type="entry name" value="RESPONSE_REGULATORY"/>
    <property type="match status" value="1"/>
</dbReference>
<keyword evidence="7" id="KW-0067">ATP-binding</keyword>
<dbReference type="InterPro" id="IPR013767">
    <property type="entry name" value="PAS_fold"/>
</dbReference>
<name>D6Z199_DESAT</name>
<dbReference type="InterPro" id="IPR000700">
    <property type="entry name" value="PAS-assoc_C"/>
</dbReference>
<protein>
    <recommendedName>
        <fullName evidence="2">histidine kinase</fullName>
        <ecNumber evidence="2">2.7.13.3</ecNumber>
    </recommendedName>
</protein>
<evidence type="ECO:0000313" key="15">
    <source>
        <dbReference type="Proteomes" id="UP000001508"/>
    </source>
</evidence>
<evidence type="ECO:0000259" key="11">
    <source>
        <dbReference type="PROSITE" id="PS50110"/>
    </source>
</evidence>
<evidence type="ECO:0000313" key="14">
    <source>
        <dbReference type="EMBL" id="ADH85354.1"/>
    </source>
</evidence>
<dbReference type="InterPro" id="IPR036097">
    <property type="entry name" value="HisK_dim/P_sf"/>
</dbReference>
<feature type="domain" description="PAS" evidence="12">
    <location>
        <begin position="305"/>
        <end position="358"/>
    </location>
</feature>
<dbReference type="InParanoid" id="D6Z199"/>
<dbReference type="InterPro" id="IPR036890">
    <property type="entry name" value="HATPase_C_sf"/>
</dbReference>
<comment type="catalytic activity">
    <reaction evidence="1">
        <text>ATP + protein L-histidine = ADP + protein N-phospho-L-histidine.</text>
        <dbReference type="EC" id="2.7.13.3"/>
    </reaction>
</comment>
<dbReference type="AlphaFoldDB" id="D6Z199"/>
<gene>
    <name evidence="14" type="ordered locus">DaAHT2_0648</name>
</gene>
<keyword evidence="4" id="KW-0808">Transferase</keyword>
<evidence type="ECO:0000256" key="9">
    <source>
        <dbReference type="PROSITE-ProRule" id="PRU00169"/>
    </source>
</evidence>
<dbReference type="Pfam" id="PF00989">
    <property type="entry name" value="PAS"/>
    <property type="match status" value="1"/>
</dbReference>
<proteinExistence type="predicted"/>
<evidence type="ECO:0000256" key="2">
    <source>
        <dbReference type="ARBA" id="ARBA00012438"/>
    </source>
</evidence>
<dbReference type="EC" id="2.7.13.3" evidence="2"/>
<dbReference type="CDD" id="cd00130">
    <property type="entry name" value="PAS"/>
    <property type="match status" value="1"/>
</dbReference>
<dbReference type="InterPro" id="IPR005467">
    <property type="entry name" value="His_kinase_dom"/>
</dbReference>
<dbReference type="PROSITE" id="PS50109">
    <property type="entry name" value="HIS_KIN"/>
    <property type="match status" value="1"/>
</dbReference>
<dbReference type="HOGENOM" id="CLU_000445_114_69_7"/>
<dbReference type="SMART" id="SM00388">
    <property type="entry name" value="HisKA"/>
    <property type="match status" value="1"/>
</dbReference>
<evidence type="ECO:0000259" key="10">
    <source>
        <dbReference type="PROSITE" id="PS50109"/>
    </source>
</evidence>
<dbReference type="Gene3D" id="3.40.50.2300">
    <property type="match status" value="1"/>
</dbReference>
<dbReference type="Gene3D" id="1.10.287.130">
    <property type="match status" value="1"/>
</dbReference>
<dbReference type="CDD" id="cd00156">
    <property type="entry name" value="REC"/>
    <property type="match status" value="1"/>
</dbReference>
<keyword evidence="3 9" id="KW-0597">Phosphoprotein</keyword>
<dbReference type="Pfam" id="PF00512">
    <property type="entry name" value="HisKA"/>
    <property type="match status" value="1"/>
</dbReference>
<dbReference type="InterPro" id="IPR035965">
    <property type="entry name" value="PAS-like_dom_sf"/>
</dbReference>
<keyword evidence="15" id="KW-1185">Reference proteome</keyword>
<evidence type="ECO:0000256" key="8">
    <source>
        <dbReference type="ARBA" id="ARBA00023012"/>
    </source>
</evidence>
<dbReference type="KEGG" id="dak:DaAHT2_0648"/>
<organism evidence="14 15">
    <name type="scientific">Desulfurivibrio alkaliphilus (strain DSM 19089 / UNIQEM U267 / AHT2)</name>
    <dbReference type="NCBI Taxonomy" id="589865"/>
    <lineage>
        <taxon>Bacteria</taxon>
        <taxon>Pseudomonadati</taxon>
        <taxon>Thermodesulfobacteriota</taxon>
        <taxon>Desulfobulbia</taxon>
        <taxon>Desulfobulbales</taxon>
        <taxon>Desulfobulbaceae</taxon>
        <taxon>Desulfurivibrio</taxon>
    </lineage>
</organism>
<keyword evidence="5" id="KW-0547">Nucleotide-binding</keyword>
<dbReference type="InterPro" id="IPR003661">
    <property type="entry name" value="HisK_dim/P_dom"/>
</dbReference>
<dbReference type="EMBL" id="CP001940">
    <property type="protein sequence ID" value="ADH85354.1"/>
    <property type="molecule type" value="Genomic_DNA"/>
</dbReference>
<dbReference type="InterPro" id="IPR003594">
    <property type="entry name" value="HATPase_dom"/>
</dbReference>
<accession>D6Z199</accession>
<dbReference type="Pfam" id="PF00497">
    <property type="entry name" value="SBP_bac_3"/>
    <property type="match status" value="1"/>
</dbReference>
<dbReference type="GO" id="GO:0006355">
    <property type="term" value="P:regulation of DNA-templated transcription"/>
    <property type="evidence" value="ECO:0007669"/>
    <property type="project" value="InterPro"/>
</dbReference>
<dbReference type="GO" id="GO:0005524">
    <property type="term" value="F:ATP binding"/>
    <property type="evidence" value="ECO:0007669"/>
    <property type="project" value="UniProtKB-KW"/>
</dbReference>
<evidence type="ECO:0000256" key="3">
    <source>
        <dbReference type="ARBA" id="ARBA00022553"/>
    </source>
</evidence>
<dbReference type="OrthoDB" id="9806821at2"/>
<dbReference type="Pfam" id="PF02518">
    <property type="entry name" value="HATPase_c"/>
    <property type="match status" value="1"/>
</dbReference>
<dbReference type="SMART" id="SM00062">
    <property type="entry name" value="PBPb"/>
    <property type="match status" value="1"/>
</dbReference>
<dbReference type="Pfam" id="PF00072">
    <property type="entry name" value="Response_reg"/>
    <property type="match status" value="1"/>
</dbReference>
<dbReference type="eggNOG" id="COG2204">
    <property type="taxonomic scope" value="Bacteria"/>
</dbReference>
<dbReference type="Gene3D" id="3.40.190.10">
    <property type="entry name" value="Periplasmic binding protein-like II"/>
    <property type="match status" value="2"/>
</dbReference>
<feature type="modified residue" description="4-aspartylphosphate" evidence="9">
    <location>
        <position position="748"/>
    </location>
</feature>
<dbReference type="PANTHER" id="PTHR43065:SF42">
    <property type="entry name" value="TWO-COMPONENT SENSOR PPRA"/>
    <property type="match status" value="1"/>
</dbReference>
<dbReference type="Proteomes" id="UP000001508">
    <property type="component" value="Chromosome"/>
</dbReference>
<dbReference type="SMART" id="SM00448">
    <property type="entry name" value="REC"/>
    <property type="match status" value="1"/>
</dbReference>
<dbReference type="SUPFAM" id="SSF53850">
    <property type="entry name" value="Periplasmic binding protein-like II"/>
    <property type="match status" value="1"/>
</dbReference>
<evidence type="ECO:0000259" key="13">
    <source>
        <dbReference type="PROSITE" id="PS50113"/>
    </source>
</evidence>
<dbReference type="InterPro" id="IPR000014">
    <property type="entry name" value="PAS"/>
</dbReference>
<dbReference type="InterPro" id="IPR011006">
    <property type="entry name" value="CheY-like_superfamily"/>
</dbReference>
<feature type="domain" description="Response regulatory" evidence="11">
    <location>
        <begin position="697"/>
        <end position="813"/>
    </location>
</feature>
<dbReference type="Gene3D" id="3.30.450.20">
    <property type="entry name" value="PAS domain"/>
    <property type="match status" value="1"/>
</dbReference>
<dbReference type="SUPFAM" id="SSF55874">
    <property type="entry name" value="ATPase domain of HSP90 chaperone/DNA topoisomerase II/histidine kinase"/>
    <property type="match status" value="1"/>
</dbReference>
<keyword evidence="6 14" id="KW-0418">Kinase</keyword>
<feature type="domain" description="PAC" evidence="13">
    <location>
        <begin position="381"/>
        <end position="433"/>
    </location>
</feature>
<evidence type="ECO:0000256" key="1">
    <source>
        <dbReference type="ARBA" id="ARBA00000085"/>
    </source>
</evidence>
<dbReference type="PROSITE" id="PS50112">
    <property type="entry name" value="PAS"/>
    <property type="match status" value="1"/>
</dbReference>
<dbReference type="SMART" id="SM00091">
    <property type="entry name" value="PAS"/>
    <property type="match status" value="1"/>
</dbReference>
<dbReference type="InterPro" id="IPR001789">
    <property type="entry name" value="Sig_transdc_resp-reg_receiver"/>
</dbReference>
<evidence type="ECO:0000256" key="5">
    <source>
        <dbReference type="ARBA" id="ARBA00022741"/>
    </source>
</evidence>
<sequence length="817" mass="91841">MAENHKKIIIFCALLIVFFPSSLWCREIPTIRVAAFNYYPAIFLDTDSKVRGFYVDMLDEIASREQINFEYVFGSWDQGLERLRSGDVDLVTSAAYSEERSAFMDFGNQVLLTVWGELYVRQDSPPMSICELRDKTIAVMRQDHNALAFKEHLSKFDISSRFIEFSDFDEVFQAVSNGLVAGGVVNSLFGDAAGDKYRLQTSGIAFNPFDIYFATGKGRNPELLALLDRYLFTWRQDSSSVYYQARLKWGAVQDPEKIVPPWIIDLAILLVSLLGLGLAFIVLLRHRVSVATSNLKEREAMLQESNEMNRLLLNSTVEAIYGLDNDGTCTFCNAACVRMLGYQKPEQLIGRKMHEMIHHSYPDGKPMPIHECRLLRNNSKEIHENAVIWRADGTSFPVEYWSHPIFQDGKVLGIVASFIDITDRRRAEAEKEKLYLQLSQAQKMESVGRLAGGVAHDFNNMLTVIIGNIEMSMRYPAMDDAKHVMLHEALTAARRSAEITRQLLAFSRKQMAAPKVLDLNDTVQVGLKMIRRLIDEDIDLAWKPGAELWPVKIDPTQIDQVLLNLCANARDAIAGVGRITIATDNMTLVESDCAQHQELRPGYYVLLVVSDDGCGMDEVTLSHLFEPFFTTKKVGHGTGLGLATVYGVVEQNHGLIQVDSKPGRGTTFKIYLPRHDVPIESAPKEKKGPAIIRGNETVLLVEDETAMLKVVELTLKKWGYTVLAANTPAAAMRLAEEHRGQVDLLITDVVMPQMNGRELARKLKAGYPEIKHLFMSGYNDEIIAHQGMVDESVNFIEKPFSMEVLAAKIRDVLDCEG</sequence>
<dbReference type="SUPFAM" id="SSF47384">
    <property type="entry name" value="Homodimeric domain of signal transducing histidine kinase"/>
    <property type="match status" value="1"/>
</dbReference>
<keyword evidence="8" id="KW-0902">Two-component regulatory system</keyword>
<dbReference type="Gene3D" id="3.30.565.10">
    <property type="entry name" value="Histidine kinase-like ATPase, C-terminal domain"/>
    <property type="match status" value="1"/>
</dbReference>
<dbReference type="PANTHER" id="PTHR43065">
    <property type="entry name" value="SENSOR HISTIDINE KINASE"/>
    <property type="match status" value="1"/>
</dbReference>
<dbReference type="InterPro" id="IPR001638">
    <property type="entry name" value="Solute-binding_3/MltF_N"/>
</dbReference>
<feature type="domain" description="Histidine kinase" evidence="10">
    <location>
        <begin position="453"/>
        <end position="676"/>
    </location>
</feature>
<evidence type="ECO:0000259" key="12">
    <source>
        <dbReference type="PROSITE" id="PS50112"/>
    </source>
</evidence>
<dbReference type="CDD" id="cd00082">
    <property type="entry name" value="HisKA"/>
    <property type="match status" value="1"/>
</dbReference>
<evidence type="ECO:0000256" key="6">
    <source>
        <dbReference type="ARBA" id="ARBA00022777"/>
    </source>
</evidence>